<name>A0A5B8XEH5_9RICK</name>
<evidence type="ECO:0000313" key="4">
    <source>
        <dbReference type="Proteomes" id="UP000321934"/>
    </source>
</evidence>
<keyword evidence="1" id="KW-0139">CF(1)</keyword>
<gene>
    <name evidence="3" type="ORF">Deia_00581</name>
</gene>
<dbReference type="InterPro" id="IPR036771">
    <property type="entry name" value="ATPsynth_dsu/esu_N"/>
</dbReference>
<dbReference type="Gene3D" id="2.60.15.10">
    <property type="entry name" value="F0F1 ATP synthase delta/epsilon subunit, N-terminal"/>
    <property type="match status" value="1"/>
</dbReference>
<evidence type="ECO:0000313" key="3">
    <source>
        <dbReference type="EMBL" id="QED23376.1"/>
    </source>
</evidence>
<protein>
    <submittedName>
        <fullName evidence="3">ATP synthase epsilon chain</fullName>
    </submittedName>
</protein>
<dbReference type="InterPro" id="IPR020546">
    <property type="entry name" value="ATP_synth_F1_dsu/esu_N"/>
</dbReference>
<keyword evidence="4" id="KW-1185">Reference proteome</keyword>
<dbReference type="GO" id="GO:0045259">
    <property type="term" value="C:proton-transporting ATP synthase complex"/>
    <property type="evidence" value="ECO:0007669"/>
    <property type="project" value="UniProtKB-KW"/>
</dbReference>
<dbReference type="SUPFAM" id="SSF51344">
    <property type="entry name" value="Epsilon subunit of F1F0-ATP synthase N-terminal domain"/>
    <property type="match status" value="1"/>
</dbReference>
<organism evidence="3 4">
    <name type="scientific">Candidatus Deianiraea vastatrix</name>
    <dbReference type="NCBI Taxonomy" id="2163644"/>
    <lineage>
        <taxon>Bacteria</taxon>
        <taxon>Pseudomonadati</taxon>
        <taxon>Pseudomonadota</taxon>
        <taxon>Alphaproteobacteria</taxon>
        <taxon>Rickettsiales</taxon>
        <taxon>Candidatus Deianiraeaceae</taxon>
        <taxon>Candidatus Deianiraea</taxon>
    </lineage>
</organism>
<evidence type="ECO:0000259" key="2">
    <source>
        <dbReference type="Pfam" id="PF02823"/>
    </source>
</evidence>
<accession>A0A5B8XEH5</accession>
<proteinExistence type="predicted"/>
<dbReference type="RefSeq" id="WP_146820652.1">
    <property type="nucleotide sequence ID" value="NZ_CP029077.1"/>
</dbReference>
<dbReference type="GO" id="GO:0015986">
    <property type="term" value="P:proton motive force-driven ATP synthesis"/>
    <property type="evidence" value="ECO:0007669"/>
    <property type="project" value="InterPro"/>
</dbReference>
<dbReference type="EMBL" id="CP029077">
    <property type="protein sequence ID" value="QED23376.1"/>
    <property type="molecule type" value="Genomic_DNA"/>
</dbReference>
<keyword evidence="1" id="KW-0066">ATP synthesis</keyword>
<dbReference type="Pfam" id="PF02823">
    <property type="entry name" value="ATP-synt_DE_N"/>
    <property type="match status" value="1"/>
</dbReference>
<sequence length="71" mass="8064">MILCIKTSTSIKEFNSNSFLVTQNDDEIEILENHEDIIYVIKNGIVKINNEEINIKDGILQIVNNKASILC</sequence>
<evidence type="ECO:0000256" key="1">
    <source>
        <dbReference type="ARBA" id="ARBA00023196"/>
    </source>
</evidence>
<reference evidence="3 4" key="1">
    <citation type="journal article" date="2019" name="ISME J.">
        <title>Deianiraea, an extracellular bacterium associated with the ciliate Paramecium, suggests an alternative scenario for the evolution of Rickettsiales.</title>
        <authorList>
            <person name="Castelli M."/>
            <person name="Sabaneyeva E."/>
            <person name="Lanzoni O."/>
            <person name="Lebedeva N."/>
            <person name="Floriano A.M."/>
            <person name="Gaiarsa S."/>
            <person name="Benken K."/>
            <person name="Modeo L."/>
            <person name="Bandi C."/>
            <person name="Potekhin A."/>
            <person name="Sassera D."/>
            <person name="Petroni G."/>
        </authorList>
    </citation>
    <scope>NUCLEOTIDE SEQUENCE [LARGE SCALE GENOMIC DNA]</scope>
    <source>
        <strain evidence="3">CyL4-1</strain>
    </source>
</reference>
<feature type="domain" description="ATP synthase F1 complex delta/epsilon subunit N-terminal" evidence="2">
    <location>
        <begin position="20"/>
        <end position="71"/>
    </location>
</feature>
<dbReference type="AlphaFoldDB" id="A0A5B8XEH5"/>
<dbReference type="Proteomes" id="UP000321934">
    <property type="component" value="Chromosome"/>
</dbReference>